<keyword evidence="2" id="KW-1185">Reference proteome</keyword>
<accession>A0A8J4YDA7</accession>
<dbReference type="Proteomes" id="UP000770661">
    <property type="component" value="Unassembled WGS sequence"/>
</dbReference>
<organism evidence="1 2">
    <name type="scientific">Chionoecetes opilio</name>
    <name type="common">Atlantic snow crab</name>
    <name type="synonym">Cancer opilio</name>
    <dbReference type="NCBI Taxonomy" id="41210"/>
    <lineage>
        <taxon>Eukaryota</taxon>
        <taxon>Metazoa</taxon>
        <taxon>Ecdysozoa</taxon>
        <taxon>Arthropoda</taxon>
        <taxon>Crustacea</taxon>
        <taxon>Multicrustacea</taxon>
        <taxon>Malacostraca</taxon>
        <taxon>Eumalacostraca</taxon>
        <taxon>Eucarida</taxon>
        <taxon>Decapoda</taxon>
        <taxon>Pleocyemata</taxon>
        <taxon>Brachyura</taxon>
        <taxon>Eubrachyura</taxon>
        <taxon>Majoidea</taxon>
        <taxon>Majidae</taxon>
        <taxon>Chionoecetes</taxon>
    </lineage>
</organism>
<evidence type="ECO:0000313" key="2">
    <source>
        <dbReference type="Proteomes" id="UP000770661"/>
    </source>
</evidence>
<comment type="caution">
    <text evidence="1">The sequence shown here is derived from an EMBL/GenBank/DDBJ whole genome shotgun (WGS) entry which is preliminary data.</text>
</comment>
<reference evidence="1" key="1">
    <citation type="submission" date="2020-07" db="EMBL/GenBank/DDBJ databases">
        <title>The High-quality genome of the commercially important snow crab, Chionoecetes opilio.</title>
        <authorList>
            <person name="Jeong J.-H."/>
            <person name="Ryu S."/>
        </authorList>
    </citation>
    <scope>NUCLEOTIDE SEQUENCE</scope>
    <source>
        <strain evidence="1">MADBK_172401_WGS</strain>
        <tissue evidence="1">Digestive gland</tissue>
    </source>
</reference>
<dbReference type="AlphaFoldDB" id="A0A8J4YDA7"/>
<protein>
    <submittedName>
        <fullName evidence="1">Uncharacterized protein</fullName>
    </submittedName>
</protein>
<evidence type="ECO:0000313" key="1">
    <source>
        <dbReference type="EMBL" id="KAG0721136.1"/>
    </source>
</evidence>
<dbReference type="EMBL" id="JACEEZ010011750">
    <property type="protein sequence ID" value="KAG0721136.1"/>
    <property type="molecule type" value="Genomic_DNA"/>
</dbReference>
<name>A0A8J4YDA7_CHIOP</name>
<sequence>MLSKRIQGTRSKNWKRNIKEEGKQIVMREVMNRQNGTWPFYDGTLAEDTELRVVALIEEENKNKLRRKNRIVRLDNDTSVGLFPLKKNVQYVVLVVTETRADLAVWQLTNSHMI</sequence>
<proteinExistence type="predicted"/>
<gene>
    <name evidence="1" type="ORF">GWK47_047063</name>
</gene>